<dbReference type="InterPro" id="IPR006385">
    <property type="entry name" value="HAD_hydro_SerB1"/>
</dbReference>
<gene>
    <name evidence="5" type="ORF">SAMN04487905_101490</name>
</gene>
<dbReference type="NCBIfam" id="TIGR01490">
    <property type="entry name" value="HAD-SF-IB-hyp1"/>
    <property type="match status" value="1"/>
</dbReference>
<dbReference type="NCBIfam" id="TIGR01488">
    <property type="entry name" value="HAD-SF-IB"/>
    <property type="match status" value="1"/>
</dbReference>
<comment type="similarity">
    <text evidence="1">Belongs to the HAD-like hydrolase superfamily. SerB family.</text>
</comment>
<evidence type="ECO:0000256" key="2">
    <source>
        <dbReference type="ARBA" id="ARBA00022723"/>
    </source>
</evidence>
<evidence type="ECO:0000256" key="4">
    <source>
        <dbReference type="ARBA" id="ARBA00022842"/>
    </source>
</evidence>
<dbReference type="CDD" id="cd02612">
    <property type="entry name" value="HAD_PGPPase"/>
    <property type="match status" value="1"/>
</dbReference>
<dbReference type="InterPro" id="IPR050582">
    <property type="entry name" value="HAD-like_SerB"/>
</dbReference>
<name>A0A1H0PDI1_9ACTN</name>
<dbReference type="AlphaFoldDB" id="A0A1H0PDI1"/>
<evidence type="ECO:0000256" key="3">
    <source>
        <dbReference type="ARBA" id="ARBA00022801"/>
    </source>
</evidence>
<dbReference type="GO" id="GO:0046872">
    <property type="term" value="F:metal ion binding"/>
    <property type="evidence" value="ECO:0007669"/>
    <property type="project" value="UniProtKB-KW"/>
</dbReference>
<dbReference type="InterPro" id="IPR036412">
    <property type="entry name" value="HAD-like_sf"/>
</dbReference>
<dbReference type="EMBL" id="FNJR01000001">
    <property type="protein sequence ID" value="SDP02709.1"/>
    <property type="molecule type" value="Genomic_DNA"/>
</dbReference>
<keyword evidence="4" id="KW-0460">Magnesium</keyword>
<evidence type="ECO:0000313" key="6">
    <source>
        <dbReference type="Proteomes" id="UP000199497"/>
    </source>
</evidence>
<dbReference type="PANTHER" id="PTHR43344:SF13">
    <property type="entry name" value="PHOSPHATASE RV3661-RELATED"/>
    <property type="match status" value="1"/>
</dbReference>
<sequence>MRALAFFDVDETLLNTKSMFDFLRFQLSESDYAHEIGKLRAMAARGADRGDINRAYYRLFAGASWTDLLARGRLWYAEIRSGRRIGPPFIAAGVATLHNHRAAGHYTALISGSFQPCLQPLAEHLGADIILGTEPEIDSAGRLTGEVYQPVIGPGKRLAAHAAANQHGLALRDCYAYGDHASDLDLLQAVGMPTAIGQDPLLLTHAHAADWPVLSATELVADPETALTAGNTSCTCGCAVAAWSIPTEATTEWTCASR</sequence>
<dbReference type="GO" id="GO:0016787">
    <property type="term" value="F:hydrolase activity"/>
    <property type="evidence" value="ECO:0007669"/>
    <property type="project" value="UniProtKB-KW"/>
</dbReference>
<protein>
    <submittedName>
        <fullName evidence="5">HAD-superfamily subfamily IB hydrolase, TIGR01490</fullName>
    </submittedName>
</protein>
<dbReference type="RefSeq" id="WP_211481112.1">
    <property type="nucleotide sequence ID" value="NZ_FNJR01000001.1"/>
</dbReference>
<evidence type="ECO:0000256" key="1">
    <source>
        <dbReference type="ARBA" id="ARBA00009184"/>
    </source>
</evidence>
<dbReference type="Proteomes" id="UP000199497">
    <property type="component" value="Unassembled WGS sequence"/>
</dbReference>
<keyword evidence="3 5" id="KW-0378">Hydrolase</keyword>
<reference evidence="6" key="1">
    <citation type="submission" date="2016-10" db="EMBL/GenBank/DDBJ databases">
        <authorList>
            <person name="Varghese N."/>
            <person name="Submissions S."/>
        </authorList>
    </citation>
    <scope>NUCLEOTIDE SEQUENCE [LARGE SCALE GENOMIC DNA]</scope>
    <source>
        <strain evidence="6">DSM 46732</strain>
    </source>
</reference>
<keyword evidence="6" id="KW-1185">Reference proteome</keyword>
<dbReference type="PANTHER" id="PTHR43344">
    <property type="entry name" value="PHOSPHOSERINE PHOSPHATASE"/>
    <property type="match status" value="1"/>
</dbReference>
<dbReference type="STRING" id="405564.SAMN04487905_101490"/>
<dbReference type="SUPFAM" id="SSF56784">
    <property type="entry name" value="HAD-like"/>
    <property type="match status" value="1"/>
</dbReference>
<organism evidence="5 6">
    <name type="scientific">Actinopolyspora xinjiangensis</name>
    <dbReference type="NCBI Taxonomy" id="405564"/>
    <lineage>
        <taxon>Bacteria</taxon>
        <taxon>Bacillati</taxon>
        <taxon>Actinomycetota</taxon>
        <taxon>Actinomycetes</taxon>
        <taxon>Actinopolysporales</taxon>
        <taxon>Actinopolysporaceae</taxon>
        <taxon>Actinopolyspora</taxon>
    </lineage>
</organism>
<dbReference type="InterPro" id="IPR023214">
    <property type="entry name" value="HAD_sf"/>
</dbReference>
<proteinExistence type="inferred from homology"/>
<accession>A0A1H0PDI1</accession>
<evidence type="ECO:0000313" key="5">
    <source>
        <dbReference type="EMBL" id="SDP02709.1"/>
    </source>
</evidence>
<dbReference type="Gene3D" id="1.20.1440.100">
    <property type="entry name" value="SG protein - dephosphorylation function"/>
    <property type="match status" value="1"/>
</dbReference>
<keyword evidence="2" id="KW-0479">Metal-binding</keyword>
<dbReference type="Pfam" id="PF12710">
    <property type="entry name" value="HAD"/>
    <property type="match status" value="1"/>
</dbReference>
<dbReference type="Gene3D" id="3.40.50.1000">
    <property type="entry name" value="HAD superfamily/HAD-like"/>
    <property type="match status" value="1"/>
</dbReference>